<sequence length="73" mass="8549">MVKLVLKRAEKSRLSLSADSLVEAERVFRSKRYEEELKQMRELTKRTWKKKICCVQPAPNVKKDFCSTKNSSS</sequence>
<gene>
    <name evidence="1" type="ORF">TTEB3V08_LOCUS7314</name>
</gene>
<dbReference type="AlphaFoldDB" id="A0A7R9IJ54"/>
<protein>
    <submittedName>
        <fullName evidence="1">Uncharacterized protein</fullName>
    </submittedName>
</protein>
<accession>A0A7R9IJ54</accession>
<reference evidence="1" key="1">
    <citation type="submission" date="2020-11" db="EMBL/GenBank/DDBJ databases">
        <authorList>
            <person name="Tran Van P."/>
        </authorList>
    </citation>
    <scope>NUCLEOTIDE SEQUENCE</scope>
</reference>
<proteinExistence type="predicted"/>
<evidence type="ECO:0000313" key="1">
    <source>
        <dbReference type="EMBL" id="CAD7459357.1"/>
    </source>
</evidence>
<dbReference type="EMBL" id="OE002814">
    <property type="protein sequence ID" value="CAD7459357.1"/>
    <property type="molecule type" value="Genomic_DNA"/>
</dbReference>
<name>A0A7R9IJ54_9NEOP</name>
<organism evidence="1">
    <name type="scientific">Timema tahoe</name>
    <dbReference type="NCBI Taxonomy" id="61484"/>
    <lineage>
        <taxon>Eukaryota</taxon>
        <taxon>Metazoa</taxon>
        <taxon>Ecdysozoa</taxon>
        <taxon>Arthropoda</taxon>
        <taxon>Hexapoda</taxon>
        <taxon>Insecta</taxon>
        <taxon>Pterygota</taxon>
        <taxon>Neoptera</taxon>
        <taxon>Polyneoptera</taxon>
        <taxon>Phasmatodea</taxon>
        <taxon>Timematodea</taxon>
        <taxon>Timematoidea</taxon>
        <taxon>Timematidae</taxon>
        <taxon>Timema</taxon>
    </lineage>
</organism>